<evidence type="ECO:0000256" key="1">
    <source>
        <dbReference type="SAM" id="MobiDB-lite"/>
    </source>
</evidence>
<reference evidence="2" key="2">
    <citation type="submission" date="2023-05" db="EMBL/GenBank/DDBJ databases">
        <authorList>
            <consortium name="Lawrence Berkeley National Laboratory"/>
            <person name="Steindorff A."/>
            <person name="Hensen N."/>
            <person name="Bonometti L."/>
            <person name="Westerberg I."/>
            <person name="Brannstrom I.O."/>
            <person name="Guillou S."/>
            <person name="Cros-Aarteil S."/>
            <person name="Calhoun S."/>
            <person name="Haridas S."/>
            <person name="Kuo A."/>
            <person name="Mondo S."/>
            <person name="Pangilinan J."/>
            <person name="Riley R."/>
            <person name="Labutti K."/>
            <person name="Andreopoulos B."/>
            <person name="Lipzen A."/>
            <person name="Chen C."/>
            <person name="Yanf M."/>
            <person name="Daum C."/>
            <person name="Ng V."/>
            <person name="Clum A."/>
            <person name="Ohm R."/>
            <person name="Martin F."/>
            <person name="Silar P."/>
            <person name="Natvig D."/>
            <person name="Lalanne C."/>
            <person name="Gautier V."/>
            <person name="Ament-Velasquez S.L."/>
            <person name="Kruys A."/>
            <person name="Hutchinson M.I."/>
            <person name="Powell A.J."/>
            <person name="Barry K."/>
            <person name="Miller A.N."/>
            <person name="Grigoriev I.V."/>
            <person name="Debuchy R."/>
            <person name="Gladieux P."/>
            <person name="Thoren M.H."/>
            <person name="Johannesson H."/>
        </authorList>
    </citation>
    <scope>NUCLEOTIDE SEQUENCE</scope>
    <source>
        <strain evidence="2">PSN309</strain>
    </source>
</reference>
<dbReference type="AlphaFoldDB" id="A0AAN6WTU1"/>
<feature type="region of interest" description="Disordered" evidence="1">
    <location>
        <begin position="358"/>
        <end position="475"/>
    </location>
</feature>
<reference evidence="2" key="1">
    <citation type="journal article" date="2023" name="Mol. Phylogenet. Evol.">
        <title>Genome-scale phylogeny and comparative genomics of the fungal order Sordariales.</title>
        <authorList>
            <person name="Hensen N."/>
            <person name="Bonometti L."/>
            <person name="Westerberg I."/>
            <person name="Brannstrom I.O."/>
            <person name="Guillou S."/>
            <person name="Cros-Aarteil S."/>
            <person name="Calhoun S."/>
            <person name="Haridas S."/>
            <person name="Kuo A."/>
            <person name="Mondo S."/>
            <person name="Pangilinan J."/>
            <person name="Riley R."/>
            <person name="LaButti K."/>
            <person name="Andreopoulos B."/>
            <person name="Lipzen A."/>
            <person name="Chen C."/>
            <person name="Yan M."/>
            <person name="Daum C."/>
            <person name="Ng V."/>
            <person name="Clum A."/>
            <person name="Steindorff A."/>
            <person name="Ohm R.A."/>
            <person name="Martin F."/>
            <person name="Silar P."/>
            <person name="Natvig D.O."/>
            <person name="Lalanne C."/>
            <person name="Gautier V."/>
            <person name="Ament-Velasquez S.L."/>
            <person name="Kruys A."/>
            <person name="Hutchinson M.I."/>
            <person name="Powell A.J."/>
            <person name="Barry K."/>
            <person name="Miller A.N."/>
            <person name="Grigoriev I.V."/>
            <person name="Debuchy R."/>
            <person name="Gladieux P."/>
            <person name="Hiltunen Thoren M."/>
            <person name="Johannesson H."/>
        </authorList>
    </citation>
    <scope>NUCLEOTIDE SEQUENCE</scope>
    <source>
        <strain evidence="2">PSN309</strain>
    </source>
</reference>
<feature type="compositionally biased region" description="Polar residues" evidence="1">
    <location>
        <begin position="396"/>
        <end position="407"/>
    </location>
</feature>
<feature type="compositionally biased region" description="Low complexity" evidence="1">
    <location>
        <begin position="380"/>
        <end position="395"/>
    </location>
</feature>
<feature type="compositionally biased region" description="Low complexity" evidence="1">
    <location>
        <begin position="427"/>
        <end position="436"/>
    </location>
</feature>
<feature type="compositionally biased region" description="Pro residues" evidence="1">
    <location>
        <begin position="359"/>
        <end position="370"/>
    </location>
</feature>
<name>A0AAN6WTU1_9PEZI</name>
<feature type="region of interest" description="Disordered" evidence="1">
    <location>
        <begin position="493"/>
        <end position="542"/>
    </location>
</feature>
<feature type="region of interest" description="Disordered" evidence="1">
    <location>
        <begin position="238"/>
        <end position="279"/>
    </location>
</feature>
<accession>A0AAN6WTU1</accession>
<keyword evidence="3" id="KW-1185">Reference proteome</keyword>
<proteinExistence type="predicted"/>
<feature type="compositionally biased region" description="Low complexity" evidence="1">
    <location>
        <begin position="457"/>
        <end position="466"/>
    </location>
</feature>
<sequence>MDTLHTTRRSASHGALHKSYTADAILHPHHHHHPHPHRQHTHSLRRPFRSLNENVSLLVSPGPLESMLRTTTETGDIGLFSIRPTRSTSSFHDPPSRRGPSFGDVGYSRRPHGDGTNGSSLRDDRRWLPSCRDTTLEVISMYGSDSLRSGSSAFSPPCDDTGQRSYSITTCSSRPPPRQKSAGALQSVTNDASLQRPRSPFPYPTRLKRPGVRPSSPALTENGAVDYSKMVGIDRVSRRTVHGSYKPTYPQYSSRPLPRPRRDGNRSSETSPGHNVVDGYRLHCGLSPVSPASWDNRYRGRLESSALEHSSGTSSLTSIVNMYQRSTCGLPPQYPSLHIQSPGTFYYDYSEGFEYTPENYPPVPDFPPPFSAHTANNARSRTSSSDESNSGSIPSQLSESDSCSPYSNVRGAGGSHGSLDYPSAEQSGSEKSSTASTKEETSSFSNNLEAQEAMLDSSSASLSSISPPKHDYDDWSWGATVVRRRQYANLTIRGRQRAPSSPISCNKIEPLPVSPTRPSPEISNARRSLPVSYGKGGQPRRNRFYSIDTSMSRIALFDQQSDAVAPTPRQQERFPSYIHRDETMSSEAGLFTDGDGMWQSPLVEDYHSAFRGHRRNRAVPTILAGSILGSTSLANNQMLGQSRTPLLAPKPISPARQLRLQNSVPQLMRALPPLPGGSVRSDSCLANLSSDDMELAMRFSPIDLSTLDLPQALPVKETNDEKNGEYPVEASTPSCIILEDESSFFKAGDDDQDLKIGTEHRDKLKPTRSKNGKLKLKVSRGALVGMRREGGAFRRNTVPSPGRAWAEAVPLELTRTSSDLPMSNLVNIKSEVEPNSDMDREKPCDEEDASIDSPMPTTPAPPLPTRFRDDCINVVLPVTNDGEMGLSSGAQSEARSSFSAGSHASGKSPRGLRKRLSDLRVCLAESRLRSSEKSVPDNGIGEVLEVVITVSAETPLVEVNEERETGDGLWKEPTGDTEVDMQGNKFQQTKGFRGRMSRWIKTARQAIRGACGGSGKRG</sequence>
<feature type="compositionally biased region" description="Polar residues" evidence="1">
    <location>
        <begin position="163"/>
        <end position="173"/>
    </location>
</feature>
<dbReference type="EMBL" id="MU864430">
    <property type="protein sequence ID" value="KAK4186147.1"/>
    <property type="molecule type" value="Genomic_DNA"/>
</dbReference>
<feature type="region of interest" description="Disordered" evidence="1">
    <location>
        <begin position="75"/>
        <end position="126"/>
    </location>
</feature>
<feature type="region of interest" description="Disordered" evidence="1">
    <location>
        <begin position="146"/>
        <end position="223"/>
    </location>
</feature>
<gene>
    <name evidence="2" type="ORF">QBC35DRAFT_437869</name>
</gene>
<feature type="region of interest" description="Disordered" evidence="1">
    <location>
        <begin position="883"/>
        <end position="912"/>
    </location>
</feature>
<comment type="caution">
    <text evidence="2">The sequence shown here is derived from an EMBL/GenBank/DDBJ whole genome shotgun (WGS) entry which is preliminary data.</text>
</comment>
<feature type="region of interest" description="Disordered" evidence="1">
    <location>
        <begin position="832"/>
        <end position="866"/>
    </location>
</feature>
<protein>
    <submittedName>
        <fullName evidence="2">Uncharacterized protein</fullName>
    </submittedName>
</protein>
<feature type="compositionally biased region" description="Polar residues" evidence="1">
    <location>
        <begin position="184"/>
        <end position="193"/>
    </location>
</feature>
<organism evidence="2 3">
    <name type="scientific">Podospora australis</name>
    <dbReference type="NCBI Taxonomy" id="1536484"/>
    <lineage>
        <taxon>Eukaryota</taxon>
        <taxon>Fungi</taxon>
        <taxon>Dikarya</taxon>
        <taxon>Ascomycota</taxon>
        <taxon>Pezizomycotina</taxon>
        <taxon>Sordariomycetes</taxon>
        <taxon>Sordariomycetidae</taxon>
        <taxon>Sordariales</taxon>
        <taxon>Podosporaceae</taxon>
        <taxon>Podospora</taxon>
    </lineage>
</organism>
<evidence type="ECO:0000313" key="2">
    <source>
        <dbReference type="EMBL" id="KAK4186147.1"/>
    </source>
</evidence>
<evidence type="ECO:0000313" key="3">
    <source>
        <dbReference type="Proteomes" id="UP001302126"/>
    </source>
</evidence>
<feature type="region of interest" description="Disordered" evidence="1">
    <location>
        <begin position="960"/>
        <end position="994"/>
    </location>
</feature>
<feature type="compositionally biased region" description="Basic and acidic residues" evidence="1">
    <location>
        <begin position="960"/>
        <end position="974"/>
    </location>
</feature>
<dbReference type="Proteomes" id="UP001302126">
    <property type="component" value="Unassembled WGS sequence"/>
</dbReference>
<feature type="compositionally biased region" description="Polar residues" evidence="1">
    <location>
        <begin position="888"/>
        <end position="902"/>
    </location>
</feature>